<evidence type="ECO:0000313" key="1">
    <source>
        <dbReference type="EMBL" id="KAH6946204.1"/>
    </source>
</evidence>
<evidence type="ECO:0000313" key="2">
    <source>
        <dbReference type="Proteomes" id="UP000821845"/>
    </source>
</evidence>
<keyword evidence="2" id="KW-1185">Reference proteome</keyword>
<dbReference type="Proteomes" id="UP000821845">
    <property type="component" value="Chromosome 1"/>
</dbReference>
<reference evidence="1" key="1">
    <citation type="submission" date="2020-05" db="EMBL/GenBank/DDBJ databases">
        <title>Large-scale comparative analyses of tick genomes elucidate their genetic diversity and vector capacities.</title>
        <authorList>
            <person name="Jia N."/>
            <person name="Wang J."/>
            <person name="Shi W."/>
            <person name="Du L."/>
            <person name="Sun Y."/>
            <person name="Zhan W."/>
            <person name="Jiang J."/>
            <person name="Wang Q."/>
            <person name="Zhang B."/>
            <person name="Ji P."/>
            <person name="Sakyi L.B."/>
            <person name="Cui X."/>
            <person name="Yuan T."/>
            <person name="Jiang B."/>
            <person name="Yang W."/>
            <person name="Lam T.T.-Y."/>
            <person name="Chang Q."/>
            <person name="Ding S."/>
            <person name="Wang X."/>
            <person name="Zhu J."/>
            <person name="Ruan X."/>
            <person name="Zhao L."/>
            <person name="Wei J."/>
            <person name="Que T."/>
            <person name="Du C."/>
            <person name="Cheng J."/>
            <person name="Dai P."/>
            <person name="Han X."/>
            <person name="Huang E."/>
            <person name="Gao Y."/>
            <person name="Liu J."/>
            <person name="Shao H."/>
            <person name="Ye R."/>
            <person name="Li L."/>
            <person name="Wei W."/>
            <person name="Wang X."/>
            <person name="Wang C."/>
            <person name="Yang T."/>
            <person name="Huo Q."/>
            <person name="Li W."/>
            <person name="Guo W."/>
            <person name="Chen H."/>
            <person name="Zhou L."/>
            <person name="Ni X."/>
            <person name="Tian J."/>
            <person name="Zhou Y."/>
            <person name="Sheng Y."/>
            <person name="Liu T."/>
            <person name="Pan Y."/>
            <person name="Xia L."/>
            <person name="Li J."/>
            <person name="Zhao F."/>
            <person name="Cao W."/>
        </authorList>
    </citation>
    <scope>NUCLEOTIDE SEQUENCE</scope>
    <source>
        <strain evidence="1">Hyas-2018</strain>
    </source>
</reference>
<protein>
    <submittedName>
        <fullName evidence="1">Uncharacterized protein</fullName>
    </submittedName>
</protein>
<sequence length="402" mass="43482">MSASEDYYRVLEVPRDATQDDIRRAYRRLALKWHPDKNPNNKEEAERRFKAIAEAYEVLSDETKRRQYDLYGPSGCDTSQQSSGASRSTGGGVFATAFRDPEELFREFFGTADPFEELFRAVRQGGAAGAQGHSSQRHSPPRHSGANVPGPGPLLTGSCFSSSLRQPQHGSLDASRILRPGGFLFNLDDMFFGGCGTVPSGPCGLGFAPPGGFCGMPTEQMSSVRFINGKRYETRSVVQDGVRTVMCFEDGRLVSRTVNGVPQELPKPTEEAGKDDSSQAGQSGRKTSESLSTPHSGEGPSRRSKSRSSSAASGAAEASPKHRPAHGHKGAPTRQRDRHTARRVLVARPGEEQRSNKSGLHARGASPSVTRKTMARDRLLEIHSRAAGSAVGEHKFDARATA</sequence>
<dbReference type="EMBL" id="CM023481">
    <property type="protein sequence ID" value="KAH6946204.1"/>
    <property type="molecule type" value="Genomic_DNA"/>
</dbReference>
<accession>A0ACB7TJJ7</accession>
<name>A0ACB7TJJ7_HYAAI</name>
<organism evidence="1 2">
    <name type="scientific">Hyalomma asiaticum</name>
    <name type="common">Tick</name>
    <dbReference type="NCBI Taxonomy" id="266040"/>
    <lineage>
        <taxon>Eukaryota</taxon>
        <taxon>Metazoa</taxon>
        <taxon>Ecdysozoa</taxon>
        <taxon>Arthropoda</taxon>
        <taxon>Chelicerata</taxon>
        <taxon>Arachnida</taxon>
        <taxon>Acari</taxon>
        <taxon>Parasitiformes</taxon>
        <taxon>Ixodida</taxon>
        <taxon>Ixodoidea</taxon>
        <taxon>Ixodidae</taxon>
        <taxon>Hyalomminae</taxon>
        <taxon>Hyalomma</taxon>
    </lineage>
</organism>
<gene>
    <name evidence="1" type="ORF">HPB50_012144</name>
</gene>
<comment type="caution">
    <text evidence="1">The sequence shown here is derived from an EMBL/GenBank/DDBJ whole genome shotgun (WGS) entry which is preliminary data.</text>
</comment>
<proteinExistence type="predicted"/>